<reference evidence="3" key="1">
    <citation type="submission" date="2012-12" db="EMBL/GenBank/DDBJ databases">
        <authorList>
            <person name="Hellsten U."/>
            <person name="Grimwood J."/>
            <person name="Chapman J.A."/>
            <person name="Shapiro H."/>
            <person name="Aerts A."/>
            <person name="Otillar R.P."/>
            <person name="Terry A.Y."/>
            <person name="Boore J.L."/>
            <person name="Simakov O."/>
            <person name="Marletaz F."/>
            <person name="Cho S.-J."/>
            <person name="Edsinger-Gonzales E."/>
            <person name="Havlak P."/>
            <person name="Kuo D.-H."/>
            <person name="Larsson T."/>
            <person name="Lv J."/>
            <person name="Arendt D."/>
            <person name="Savage R."/>
            <person name="Osoegawa K."/>
            <person name="de Jong P."/>
            <person name="Lindberg D.R."/>
            <person name="Seaver E.C."/>
            <person name="Weisblat D.A."/>
            <person name="Putnam N.H."/>
            <person name="Grigoriev I.V."/>
            <person name="Rokhsar D.S."/>
        </authorList>
    </citation>
    <scope>NUCLEOTIDE SEQUENCE</scope>
</reference>
<dbReference type="HOGENOM" id="CLU_676670_0_0_1"/>
<dbReference type="InParanoid" id="T1EVK5"/>
<dbReference type="EMBL" id="KB097571">
    <property type="protein sequence ID" value="ESN94669.1"/>
    <property type="molecule type" value="Genomic_DNA"/>
</dbReference>
<sequence>MTHGRSSCILTVSLSQDFFSQRSSSTAKLPWRGRVTVFSFGQLKVINVEVLDRIAAEVALPTATTQHKIVATDRNNTLIPIHLVNVSLLPSSSSSSSSSWSSVEFHSESENIYRLSVTVDQINRPLEVKLLITGLTLFIASWTLYHVSPIVLTKFVNNLCSCHFLKDGENKEMKEFVYDVFKSSYNKGFIENNSHNTLTFRMQAPSRHLFMQRWEMKVETSGYVQVIVLDLSLEVKGWMSNKGKSMLMSEVSVCNMKPTRSAVDTKDDAALFDVGHNSANDGKRFADVNLRNSTFQNDAAKKGSSFTSSNQQLSNRREVRVFPTELTYQVDEINKTFVKKFDIQNWTRTTVQFSVIKFPMAPFSFDRTEFKIESISITNLSMKCASYVILISPFNQYYEMYEDLKWF</sequence>
<evidence type="ECO:0000313" key="3">
    <source>
        <dbReference type="Proteomes" id="UP000015101"/>
    </source>
</evidence>
<reference evidence="2" key="3">
    <citation type="submission" date="2015-06" db="UniProtKB">
        <authorList>
            <consortium name="EnsemblMetazoa"/>
        </authorList>
    </citation>
    <scope>IDENTIFICATION</scope>
</reference>
<accession>T1EVK5</accession>
<dbReference type="KEGG" id="hro:HELRODRAFT_164552"/>
<name>T1EVK5_HELRO</name>
<organism evidence="2 3">
    <name type="scientific">Helobdella robusta</name>
    <name type="common">Californian leech</name>
    <dbReference type="NCBI Taxonomy" id="6412"/>
    <lineage>
        <taxon>Eukaryota</taxon>
        <taxon>Metazoa</taxon>
        <taxon>Spiralia</taxon>
        <taxon>Lophotrochozoa</taxon>
        <taxon>Annelida</taxon>
        <taxon>Clitellata</taxon>
        <taxon>Hirudinea</taxon>
        <taxon>Rhynchobdellida</taxon>
        <taxon>Glossiphoniidae</taxon>
        <taxon>Helobdella</taxon>
    </lineage>
</organism>
<dbReference type="GeneID" id="20200605"/>
<evidence type="ECO:0000313" key="1">
    <source>
        <dbReference type="EMBL" id="ESN94669.1"/>
    </source>
</evidence>
<dbReference type="CTD" id="20200605"/>
<dbReference type="RefSeq" id="XP_009027708.1">
    <property type="nucleotide sequence ID" value="XM_009029460.1"/>
</dbReference>
<evidence type="ECO:0000313" key="2">
    <source>
        <dbReference type="EnsemblMetazoa" id="HelroP164552"/>
    </source>
</evidence>
<proteinExistence type="predicted"/>
<gene>
    <name evidence="2" type="primary">20200605</name>
    <name evidence="1" type="ORF">HELRODRAFT_164552</name>
</gene>
<keyword evidence="3" id="KW-1185">Reference proteome</keyword>
<dbReference type="Proteomes" id="UP000015101">
    <property type="component" value="Unassembled WGS sequence"/>
</dbReference>
<protein>
    <submittedName>
        <fullName evidence="1 2">Uncharacterized protein</fullName>
    </submittedName>
</protein>
<dbReference type="EMBL" id="AMQM01001710">
    <property type="status" value="NOT_ANNOTATED_CDS"/>
    <property type="molecule type" value="Genomic_DNA"/>
</dbReference>
<reference evidence="1 3" key="2">
    <citation type="journal article" date="2013" name="Nature">
        <title>Insights into bilaterian evolution from three spiralian genomes.</title>
        <authorList>
            <person name="Simakov O."/>
            <person name="Marletaz F."/>
            <person name="Cho S.J."/>
            <person name="Edsinger-Gonzales E."/>
            <person name="Havlak P."/>
            <person name="Hellsten U."/>
            <person name="Kuo D.H."/>
            <person name="Larsson T."/>
            <person name="Lv J."/>
            <person name="Arendt D."/>
            <person name="Savage R."/>
            <person name="Osoegawa K."/>
            <person name="de Jong P."/>
            <person name="Grimwood J."/>
            <person name="Chapman J.A."/>
            <person name="Shapiro H."/>
            <person name="Aerts A."/>
            <person name="Otillar R.P."/>
            <person name="Terry A.Y."/>
            <person name="Boore J.L."/>
            <person name="Grigoriev I.V."/>
            <person name="Lindberg D.R."/>
            <person name="Seaver E.C."/>
            <person name="Weisblat D.A."/>
            <person name="Putnam N.H."/>
            <person name="Rokhsar D.S."/>
        </authorList>
    </citation>
    <scope>NUCLEOTIDE SEQUENCE</scope>
</reference>
<dbReference type="AlphaFoldDB" id="T1EVK5"/>
<dbReference type="EnsemblMetazoa" id="HelroT164552">
    <property type="protein sequence ID" value="HelroP164552"/>
    <property type="gene ID" value="HelroG164552"/>
</dbReference>